<keyword evidence="17" id="KW-0239">DNA-directed DNA polymerase</keyword>
<feature type="domain" description="NAD-dependent DNA ligase N-terminal" evidence="32">
    <location>
        <begin position="610"/>
        <end position="983"/>
    </location>
</feature>
<dbReference type="SUPFAM" id="SSF47802">
    <property type="entry name" value="DNA polymerase beta, N-terminal domain-like"/>
    <property type="match status" value="1"/>
</dbReference>
<evidence type="ECO:0000256" key="18">
    <source>
        <dbReference type="ARBA" id="ARBA00023027"/>
    </source>
</evidence>
<feature type="compositionally biased region" description="Basic and acidic residues" evidence="29">
    <location>
        <begin position="499"/>
        <end position="523"/>
    </location>
</feature>
<evidence type="ECO:0000256" key="23">
    <source>
        <dbReference type="ARBA" id="ARBA00035717"/>
    </source>
</evidence>
<evidence type="ECO:0000256" key="5">
    <source>
        <dbReference type="ARBA" id="ARBA00012720"/>
    </source>
</evidence>
<sequence length="1225" mass="136952">MESIDTNIKNIQREKKLNKDGKPRKQYTRKAQKTAKPKTPPKTTPKTTPKTSPPPPLAESSPKSESIEPPKPKSIIETLLEAPAMINQMISQATLTTKTTNPRKNEEYAELMEKLSTLMQKRGDNIRSRTYKRAQETILSIQQDITKPEDLMNKPGIGPTIMEKLKEYESTGTLQLLEREKNNPENLLSDIYGVGPKKAKELVQQGITTIAQLREQQDKVLNDVQKMGLKYYEDILKPIPREEIDEYNQVFKEVFESIKTDDDHYEIVGSYRRGKSTSGDIDVIITSKTPGVFKQWVDKLLERKLIIEVLSRGNTKCLVITQLGDHPARRVDFLFSNPTEYPYAILYFTGSKGFNATMRGHALKMGYSLNEHGLSKMVDKKKEGEKLSLNIQDERAIFDFLGLEYREPRERIDGRAVIPKSSSNTSPEVSEIPTENPPSNISPEVSEIPAENPSANISPEVSEIPAENPSPKTSPKSKKKQVKIKASKGSPTTRKKFPKEKSTLKYCRELIAKEEKDADEKKSPKSKSPSPKVPTPPAPKAPSPKSPKYSQKKKEKVPKKSKTKKDINIKPQKQSITQSPKNTTKMAPQEIEQTINHIRNFKESGISAIESLTQQQLANMIIIASDKYYNTTEPLMTDNEYDIVKEYAQTKYPKNEAIQQIGAPIQGKNKVKLPYEMWSMDKIKPDSNALATWRNKYKGPYVTSCKLDGVSGLYSTEGPTPKLYTRGDGKIGQDISHLLPILNLPKPSTPIVARGEFIIPKSIFAEKYAKTFANPRNLVSGIVNAKTPDEKAKDLHFVTYELILPQAKPSEQLKTLAETGFEVVENKTYDTITNDSLSEILKDKRTKYQYEIDGIIVTDDAIHPRTSGNPDHAFAFKMVLSDQKAEAKVVDVLWEASKDGYLKPRVRIEPIGLGGVTITYATGYNAKFIEENKIGIGAIVELIRSGDVIPKILSVTTPAEKAKMPAVAYKWNETHVDILLENAAEDKTVQEKNVTAFFTELEVDGLKAGNVKKIMEAGYTTIPQILKMGEDDFKKAGFKSMAPKYVENIASKIREAPILTIMVASGTLGRGLGPRKLGPIMAAHPDILVSMEPVAEKIAKVKTVQGIEQKTATLFVENIPAFLAFLKACDLEYKLNETPKTKTTPIALDTSHPLYGKQIVMTKVRDQEIIDALTKHGATLDDSIKTTTFALIVKTKEDVSNKTKDAEKKGVPIMTPEEFKTKYLS</sequence>
<evidence type="ECO:0000259" key="30">
    <source>
        <dbReference type="SMART" id="SM00278"/>
    </source>
</evidence>
<feature type="domain" description="DNA-directed DNA polymerase X" evidence="31">
    <location>
        <begin position="103"/>
        <end position="412"/>
    </location>
</feature>
<dbReference type="Pfam" id="PF14791">
    <property type="entry name" value="DNA_pol_B_thumb"/>
    <property type="match status" value="1"/>
</dbReference>
<feature type="region of interest" description="Disordered" evidence="29">
    <location>
        <begin position="414"/>
        <end position="587"/>
    </location>
</feature>
<dbReference type="Pfam" id="PF14792">
    <property type="entry name" value="DNA_pol_B_palm"/>
    <property type="match status" value="1"/>
</dbReference>
<dbReference type="SUPFAM" id="SSF81585">
    <property type="entry name" value="PsbU/PolX domain-like"/>
    <property type="match status" value="1"/>
</dbReference>
<keyword evidence="21" id="KW-0456">Lyase</keyword>
<keyword evidence="15" id="KW-0227">DNA damage</keyword>
<keyword evidence="13" id="KW-0548">Nucleotidyltransferase</keyword>
<feature type="compositionally biased region" description="Pro residues" evidence="29">
    <location>
        <begin position="531"/>
        <end position="545"/>
    </location>
</feature>
<evidence type="ECO:0000256" key="3">
    <source>
        <dbReference type="ARBA" id="ARBA00004496"/>
    </source>
</evidence>
<evidence type="ECO:0000256" key="4">
    <source>
        <dbReference type="ARBA" id="ARBA00012417"/>
    </source>
</evidence>
<dbReference type="GO" id="GO:0006303">
    <property type="term" value="P:double-strand break repair via nonhomologous end joining"/>
    <property type="evidence" value="ECO:0007669"/>
    <property type="project" value="TreeGrafter"/>
</dbReference>
<feature type="domain" description="Helix-hairpin-helix DNA-binding motif class 1" evidence="30">
    <location>
        <begin position="149"/>
        <end position="168"/>
    </location>
</feature>
<dbReference type="InterPro" id="IPR022312">
    <property type="entry name" value="DNA_pol_X"/>
</dbReference>
<dbReference type="GO" id="GO:0005634">
    <property type="term" value="C:nucleus"/>
    <property type="evidence" value="ECO:0007669"/>
    <property type="project" value="TreeGrafter"/>
</dbReference>
<keyword evidence="10" id="KW-0436">Ligase</keyword>
<dbReference type="EMBL" id="MN739540">
    <property type="protein sequence ID" value="QHT11998.1"/>
    <property type="molecule type" value="Genomic_DNA"/>
</dbReference>
<evidence type="ECO:0000256" key="13">
    <source>
        <dbReference type="ARBA" id="ARBA00022695"/>
    </source>
</evidence>
<dbReference type="SUPFAM" id="SSF56091">
    <property type="entry name" value="DNA ligase/mRNA capping enzyme, catalytic domain"/>
    <property type="match status" value="1"/>
</dbReference>
<keyword evidence="20" id="KW-0234">DNA repair</keyword>
<evidence type="ECO:0000256" key="6">
    <source>
        <dbReference type="ARBA" id="ARBA00012722"/>
    </source>
</evidence>
<evidence type="ECO:0000256" key="24">
    <source>
        <dbReference type="ARBA" id="ARBA00035726"/>
    </source>
</evidence>
<dbReference type="EC" id="6.5.1.2" evidence="6"/>
<feature type="compositionally biased region" description="Polar residues" evidence="29">
    <location>
        <begin position="1"/>
        <end position="10"/>
    </location>
</feature>
<dbReference type="InterPro" id="IPR003583">
    <property type="entry name" value="Hlx-hairpin-Hlx_DNA-bd_motif"/>
</dbReference>
<feature type="domain" description="Helix-hairpin-helix DNA-binding motif class 1" evidence="30">
    <location>
        <begin position="186"/>
        <end position="205"/>
    </location>
</feature>
<evidence type="ECO:0000256" key="2">
    <source>
        <dbReference type="ARBA" id="ARBA00001946"/>
    </source>
</evidence>
<feature type="compositionally biased region" description="Basic residues" evidence="29">
    <location>
        <begin position="550"/>
        <end position="563"/>
    </location>
</feature>
<evidence type="ECO:0000256" key="10">
    <source>
        <dbReference type="ARBA" id="ARBA00022598"/>
    </source>
</evidence>
<dbReference type="InterPro" id="IPR018944">
    <property type="entry name" value="DNA_pol_lambd_fingers_domain"/>
</dbReference>
<dbReference type="Pfam" id="PF00533">
    <property type="entry name" value="BRCT"/>
    <property type="match status" value="1"/>
</dbReference>
<dbReference type="PRINTS" id="PR00869">
    <property type="entry name" value="DNAPOLX"/>
</dbReference>
<evidence type="ECO:0000256" key="27">
    <source>
        <dbReference type="ARBA" id="ARBA00045548"/>
    </source>
</evidence>
<feature type="compositionally biased region" description="Basic residues" evidence="29">
    <location>
        <begin position="24"/>
        <end position="36"/>
    </location>
</feature>
<dbReference type="PANTHER" id="PTHR11276:SF28">
    <property type="entry name" value="DNA POLYMERASE LAMBDA"/>
    <property type="match status" value="1"/>
</dbReference>
<evidence type="ECO:0000313" key="33">
    <source>
        <dbReference type="EMBL" id="QHT11998.1"/>
    </source>
</evidence>
<reference evidence="33" key="1">
    <citation type="journal article" date="2020" name="Nature">
        <title>Giant virus diversity and host interactions through global metagenomics.</title>
        <authorList>
            <person name="Schulz F."/>
            <person name="Roux S."/>
            <person name="Paez-Espino D."/>
            <person name="Jungbluth S."/>
            <person name="Walsh D.A."/>
            <person name="Denef V.J."/>
            <person name="McMahon K.D."/>
            <person name="Konstantinidis K.T."/>
            <person name="Eloe-Fadrosh E.A."/>
            <person name="Kyrpides N.C."/>
            <person name="Woyke T."/>
        </authorList>
    </citation>
    <scope>NUCLEOTIDE SEQUENCE</scope>
    <source>
        <strain evidence="33">GVMAG-M-3300023174-124</strain>
    </source>
</reference>
<dbReference type="CDD" id="cd00141">
    <property type="entry name" value="NT_POLXc"/>
    <property type="match status" value="1"/>
</dbReference>
<evidence type="ECO:0000256" key="21">
    <source>
        <dbReference type="ARBA" id="ARBA00023239"/>
    </source>
</evidence>
<evidence type="ECO:0000256" key="29">
    <source>
        <dbReference type="SAM" id="MobiDB-lite"/>
    </source>
</evidence>
<dbReference type="GO" id="GO:0140078">
    <property type="term" value="F:class I DNA-(apurinic or apyrimidinic site) endonuclease activity"/>
    <property type="evidence" value="ECO:0007669"/>
    <property type="project" value="UniProtKB-EC"/>
</dbReference>
<comment type="cofactor">
    <cofactor evidence="2">
        <name>Mg(2+)</name>
        <dbReference type="ChEBI" id="CHEBI:18420"/>
    </cofactor>
</comment>
<dbReference type="SMART" id="SM00278">
    <property type="entry name" value="HhH1"/>
    <property type="match status" value="2"/>
</dbReference>
<dbReference type="InterPro" id="IPR028207">
    <property type="entry name" value="DNA_pol_B_palm_palm"/>
</dbReference>
<dbReference type="FunFam" id="3.30.210.10:FF:000002">
    <property type="entry name" value="DNA polymerase"/>
    <property type="match status" value="1"/>
</dbReference>
<dbReference type="InterPro" id="IPR010996">
    <property type="entry name" value="HHH_MUS81"/>
</dbReference>
<comment type="catalytic activity">
    <reaction evidence="22">
        <text>NAD(+) + (deoxyribonucleotide)n-3'-hydroxyl + 5'-phospho-(deoxyribonucleotide)m = (deoxyribonucleotide)n+m + AMP + beta-nicotinamide D-nucleotide.</text>
        <dbReference type="EC" id="6.5.1.2"/>
    </reaction>
</comment>
<evidence type="ECO:0000256" key="15">
    <source>
        <dbReference type="ARBA" id="ARBA00022763"/>
    </source>
</evidence>
<evidence type="ECO:0000256" key="22">
    <source>
        <dbReference type="ARBA" id="ARBA00034005"/>
    </source>
</evidence>
<comment type="catalytic activity">
    <reaction evidence="28">
        <text>DNA(n) + a 2'-deoxyribonucleoside 5'-triphosphate = DNA(n+1) + diphosphate</text>
        <dbReference type="Rhea" id="RHEA:22508"/>
        <dbReference type="Rhea" id="RHEA-COMP:17339"/>
        <dbReference type="Rhea" id="RHEA-COMP:17340"/>
        <dbReference type="ChEBI" id="CHEBI:33019"/>
        <dbReference type="ChEBI" id="CHEBI:61560"/>
        <dbReference type="ChEBI" id="CHEBI:173112"/>
        <dbReference type="EC" id="2.7.7.7"/>
    </reaction>
</comment>
<dbReference type="InterPro" id="IPR001357">
    <property type="entry name" value="BRCT_dom"/>
</dbReference>
<dbReference type="InterPro" id="IPR004150">
    <property type="entry name" value="NAD_DNA_ligase_OB"/>
</dbReference>
<evidence type="ECO:0000256" key="7">
    <source>
        <dbReference type="ARBA" id="ARBA00016513"/>
    </source>
</evidence>
<dbReference type="SUPFAM" id="SSF50249">
    <property type="entry name" value="Nucleic acid-binding proteins"/>
    <property type="match status" value="1"/>
</dbReference>
<evidence type="ECO:0000259" key="31">
    <source>
        <dbReference type="SMART" id="SM00483"/>
    </source>
</evidence>
<evidence type="ECO:0000256" key="20">
    <source>
        <dbReference type="ARBA" id="ARBA00023204"/>
    </source>
</evidence>
<dbReference type="AlphaFoldDB" id="A0A6C0D598"/>
<feature type="compositionally biased region" description="Basic and acidic residues" evidence="29">
    <location>
        <begin position="11"/>
        <end position="23"/>
    </location>
</feature>
<dbReference type="InterPro" id="IPR012340">
    <property type="entry name" value="NA-bd_OB-fold"/>
</dbReference>
<evidence type="ECO:0000256" key="16">
    <source>
        <dbReference type="ARBA" id="ARBA00022843"/>
    </source>
</evidence>
<evidence type="ECO:0000256" key="1">
    <source>
        <dbReference type="ARBA" id="ARBA00001936"/>
    </source>
</evidence>
<keyword evidence="9" id="KW-0488">Methylation</keyword>
<comment type="subcellular location">
    <subcellularLocation>
        <location evidence="3">Cytoplasm</location>
    </subcellularLocation>
</comment>
<protein>
    <recommendedName>
        <fullName evidence="8">DNA polymerase beta</fullName>
        <ecNumber evidence="4">2.7.7.7</ecNumber>
        <ecNumber evidence="5">4.2.99.18</ecNumber>
        <ecNumber evidence="6">6.5.1.2</ecNumber>
    </recommendedName>
    <alternativeName>
        <fullName evidence="23">5'-deoxyribose-phosphate lyase</fullName>
    </alternativeName>
    <alternativeName>
        <fullName evidence="24">AP lyase</fullName>
    </alternativeName>
    <alternativeName>
        <fullName evidence="7">DNA polymerase lambda</fullName>
    </alternativeName>
</protein>
<dbReference type="Gene3D" id="3.30.210.10">
    <property type="entry name" value="DNA polymerase, thumb domain"/>
    <property type="match status" value="1"/>
</dbReference>
<dbReference type="InterPro" id="IPR013840">
    <property type="entry name" value="DNAligase_N"/>
</dbReference>
<evidence type="ECO:0000256" key="26">
    <source>
        <dbReference type="ARBA" id="ARBA00044678"/>
    </source>
</evidence>
<dbReference type="Gene3D" id="3.30.470.30">
    <property type="entry name" value="DNA ligase/mRNA capping enzyme"/>
    <property type="match status" value="1"/>
</dbReference>
<dbReference type="InterPro" id="IPR043519">
    <property type="entry name" value="NT_sf"/>
</dbReference>
<comment type="cofactor">
    <cofactor evidence="1">
        <name>Mn(2+)</name>
        <dbReference type="ChEBI" id="CHEBI:29035"/>
    </cofactor>
</comment>
<evidence type="ECO:0000256" key="9">
    <source>
        <dbReference type="ARBA" id="ARBA00022481"/>
    </source>
</evidence>
<keyword evidence="19" id="KW-0915">Sodium</keyword>
<evidence type="ECO:0000256" key="28">
    <source>
        <dbReference type="ARBA" id="ARBA00049244"/>
    </source>
</evidence>
<dbReference type="InterPro" id="IPR013839">
    <property type="entry name" value="DNAligase_adenylation"/>
</dbReference>
<dbReference type="EC" id="4.2.99.18" evidence="5"/>
<dbReference type="InterPro" id="IPR002054">
    <property type="entry name" value="DNA-dir_DNA_pol_X"/>
</dbReference>
<dbReference type="SUPFAM" id="SSF81301">
    <property type="entry name" value="Nucleotidyltransferase"/>
    <property type="match status" value="1"/>
</dbReference>
<keyword evidence="14" id="KW-0235">DNA replication</keyword>
<evidence type="ECO:0000256" key="8">
    <source>
        <dbReference type="ARBA" id="ARBA00020020"/>
    </source>
</evidence>
<comment type="catalytic activity">
    <reaction evidence="26">
        <text>a 5'-end 2'-deoxyribose-2'-deoxyribonucleotide-DNA = (2E,4S)-4-hydroxypenten-2-al-5-phosphate + a 5'-end 5'-phospho-2'-deoxyribonucleoside-DNA + H(+)</text>
        <dbReference type="Rhea" id="RHEA:76255"/>
        <dbReference type="Rhea" id="RHEA-COMP:13180"/>
        <dbReference type="Rhea" id="RHEA-COMP:18657"/>
        <dbReference type="ChEBI" id="CHEBI:15378"/>
        <dbReference type="ChEBI" id="CHEBI:136412"/>
        <dbReference type="ChEBI" id="CHEBI:195194"/>
        <dbReference type="ChEBI" id="CHEBI:195195"/>
    </reaction>
</comment>
<dbReference type="GO" id="GO:0005737">
    <property type="term" value="C:cytoplasm"/>
    <property type="evidence" value="ECO:0007669"/>
    <property type="project" value="UniProtKB-SubCell"/>
</dbReference>
<keyword evidence="12" id="KW-0808">Transferase</keyword>
<dbReference type="SMART" id="SM00483">
    <property type="entry name" value="POLXc"/>
    <property type="match status" value="1"/>
</dbReference>
<dbReference type="InterPro" id="IPR002008">
    <property type="entry name" value="DNA_pol_X_beta-like"/>
</dbReference>
<dbReference type="Pfam" id="PF03120">
    <property type="entry name" value="OB_DNA_ligase"/>
    <property type="match status" value="1"/>
</dbReference>
<evidence type="ECO:0000256" key="12">
    <source>
        <dbReference type="ARBA" id="ARBA00022679"/>
    </source>
</evidence>
<dbReference type="Gene3D" id="1.10.150.110">
    <property type="entry name" value="DNA polymerase beta, N-terminal domain-like"/>
    <property type="match status" value="1"/>
</dbReference>
<dbReference type="Gene3D" id="2.40.50.140">
    <property type="entry name" value="Nucleic acid-binding proteins"/>
    <property type="match status" value="1"/>
</dbReference>
<feature type="compositionally biased region" description="Polar residues" evidence="29">
    <location>
        <begin position="571"/>
        <end position="587"/>
    </location>
</feature>
<dbReference type="Pfam" id="PF14716">
    <property type="entry name" value="HHH_8"/>
    <property type="match status" value="1"/>
</dbReference>
<keyword evidence="16" id="KW-0832">Ubl conjugation</keyword>
<dbReference type="GO" id="GO:0003677">
    <property type="term" value="F:DNA binding"/>
    <property type="evidence" value="ECO:0007669"/>
    <property type="project" value="InterPro"/>
</dbReference>
<dbReference type="GO" id="GO:0006260">
    <property type="term" value="P:DNA replication"/>
    <property type="evidence" value="ECO:0007669"/>
    <property type="project" value="UniProtKB-KW"/>
</dbReference>
<name>A0A6C0D598_9ZZZZ</name>
<comment type="catalytic activity">
    <reaction evidence="25">
        <text>2'-deoxyribonucleotide-(2'-deoxyribose 5'-phosphate)-2'-deoxyribonucleotide-DNA = a 3'-end 2'-deoxyribonucleotide-(2,3-dehydro-2,3-deoxyribose 5'-phosphate)-DNA + a 5'-end 5'-phospho-2'-deoxyribonucleoside-DNA + H(+)</text>
        <dbReference type="Rhea" id="RHEA:66592"/>
        <dbReference type="Rhea" id="RHEA-COMP:13180"/>
        <dbReference type="Rhea" id="RHEA-COMP:16897"/>
        <dbReference type="Rhea" id="RHEA-COMP:17067"/>
        <dbReference type="ChEBI" id="CHEBI:15378"/>
        <dbReference type="ChEBI" id="CHEBI:136412"/>
        <dbReference type="ChEBI" id="CHEBI:157695"/>
        <dbReference type="ChEBI" id="CHEBI:167181"/>
        <dbReference type="EC" id="4.2.99.18"/>
    </reaction>
</comment>
<accession>A0A6C0D598</accession>
<keyword evidence="18" id="KW-0520">NAD</keyword>
<comment type="function">
    <text evidence="27">Repair polymerase that plays a key role in base-excision repair. During this process, the damaged base is excised by specific DNA glycosylases, the DNA backbone is nicked at the abasic site by an apurinic/apyrimidic (AP) endonuclease, and POLB removes 5'-deoxyribose-phosphate from the preincised AP site acting as a 5'-deoxyribose-phosphate lyase (5'-dRP lyase); through its DNA polymerase activity, it adds one nucleotide to the 3' end of the arising single-nucleotide gap. Conducts 'gap-filling' DNA synthesis in a stepwise distributive fashion rather than in a processive fashion as for other DNA polymerases. It is also able to cleave sugar-phosphate bonds 3' to an intact AP site, acting as an AP lyase.</text>
</comment>
<evidence type="ECO:0000256" key="14">
    <source>
        <dbReference type="ARBA" id="ARBA00022705"/>
    </source>
</evidence>
<evidence type="ECO:0000256" key="11">
    <source>
        <dbReference type="ARBA" id="ARBA00022634"/>
    </source>
</evidence>
<evidence type="ECO:0000256" key="17">
    <source>
        <dbReference type="ARBA" id="ARBA00022932"/>
    </source>
</evidence>
<dbReference type="Gene3D" id="3.30.460.10">
    <property type="entry name" value="Beta Polymerase, domain 2"/>
    <property type="match status" value="1"/>
</dbReference>
<evidence type="ECO:0000256" key="19">
    <source>
        <dbReference type="ARBA" id="ARBA00023053"/>
    </source>
</evidence>
<dbReference type="InterPro" id="IPR037160">
    <property type="entry name" value="DNA_Pol_thumb_sf"/>
</dbReference>
<dbReference type="InterPro" id="IPR029398">
    <property type="entry name" value="PolB_thumb"/>
</dbReference>
<organism evidence="33">
    <name type="scientific">viral metagenome</name>
    <dbReference type="NCBI Taxonomy" id="1070528"/>
    <lineage>
        <taxon>unclassified sequences</taxon>
        <taxon>metagenomes</taxon>
        <taxon>organismal metagenomes</taxon>
    </lineage>
</organism>
<proteinExistence type="predicted"/>
<dbReference type="PANTHER" id="PTHR11276">
    <property type="entry name" value="DNA POLYMERASE TYPE-X FAMILY MEMBER"/>
    <property type="match status" value="1"/>
</dbReference>
<feature type="compositionally biased region" description="Basic residues" evidence="29">
    <location>
        <begin position="475"/>
        <end position="486"/>
    </location>
</feature>
<dbReference type="InterPro" id="IPR036420">
    <property type="entry name" value="BRCT_dom_sf"/>
</dbReference>
<keyword evidence="11" id="KW-0237">DNA synthesis</keyword>
<feature type="region of interest" description="Disordered" evidence="29">
    <location>
        <begin position="1"/>
        <end position="70"/>
    </location>
</feature>
<evidence type="ECO:0000256" key="25">
    <source>
        <dbReference type="ARBA" id="ARBA00044632"/>
    </source>
</evidence>
<dbReference type="Pfam" id="PF10391">
    <property type="entry name" value="DNA_pol_lambd_f"/>
    <property type="match status" value="1"/>
</dbReference>
<evidence type="ECO:0000259" key="32">
    <source>
        <dbReference type="SMART" id="SM00532"/>
    </source>
</evidence>
<dbReference type="InterPro" id="IPR027421">
    <property type="entry name" value="DNA_pol_lamdba_lyase_dom_sf"/>
</dbReference>
<dbReference type="Pfam" id="PF01653">
    <property type="entry name" value="DNA_ligase_aden"/>
    <property type="match status" value="1"/>
</dbReference>
<dbReference type="EC" id="2.7.7.7" evidence="4"/>
<dbReference type="Gene3D" id="3.40.50.10190">
    <property type="entry name" value="BRCT domain"/>
    <property type="match status" value="1"/>
</dbReference>
<dbReference type="PRINTS" id="PR00870">
    <property type="entry name" value="DNAPOLXBETA"/>
</dbReference>
<dbReference type="SMART" id="SM00532">
    <property type="entry name" value="LIGANc"/>
    <property type="match status" value="1"/>
</dbReference>
<dbReference type="Gene3D" id="1.10.150.20">
    <property type="entry name" value="5' to 3' exonuclease, C-terminal subdomain"/>
    <property type="match status" value="1"/>
</dbReference>
<dbReference type="GO" id="GO:0003887">
    <property type="term" value="F:DNA-directed DNA polymerase activity"/>
    <property type="evidence" value="ECO:0007669"/>
    <property type="project" value="UniProtKB-KW"/>
</dbReference>
<dbReference type="GO" id="GO:0003911">
    <property type="term" value="F:DNA ligase (NAD+) activity"/>
    <property type="evidence" value="ECO:0007669"/>
    <property type="project" value="UniProtKB-EC"/>
</dbReference>